<accession>A0ABV6AYF2</accession>
<dbReference type="PRINTS" id="PR00411">
    <property type="entry name" value="PNDRDTASEI"/>
</dbReference>
<name>A0ABV6AYF2_9DEIO</name>
<dbReference type="PANTHER" id="PTHR43106">
    <property type="entry name" value="DEHYDROGENASE-RELATED"/>
    <property type="match status" value="1"/>
</dbReference>
<dbReference type="Proteomes" id="UP001589733">
    <property type="component" value="Unassembled WGS sequence"/>
</dbReference>
<evidence type="ECO:0000313" key="1">
    <source>
        <dbReference type="EMBL" id="MFB9992533.1"/>
    </source>
</evidence>
<dbReference type="PANTHER" id="PTHR43106:SF1">
    <property type="entry name" value="DEHYDROGENASE-RELATED"/>
    <property type="match status" value="1"/>
</dbReference>
<reference evidence="1 2" key="1">
    <citation type="submission" date="2024-09" db="EMBL/GenBank/DDBJ databases">
        <authorList>
            <person name="Sun Q."/>
            <person name="Mori K."/>
        </authorList>
    </citation>
    <scope>NUCLEOTIDE SEQUENCE [LARGE SCALE GENOMIC DNA]</scope>
    <source>
        <strain evidence="1 2">JCM 13503</strain>
    </source>
</reference>
<sequence length="384" mass="42149">MALDHHSFLIIGGGLAGIAAARYLNDMGVDFLLIDSPRDAESSNLGGFAAFSGAKFSKLPAGKGLASCAGGEQALSVLQDILIKEYSLDQYPLVKTTDLKIESSFKNEHRAYESYLLTPGQILDFLTRIVEPIKERVISSKCISIKNLNNVIVVELEDSRILTANKVIFAAGRSTEGLIDSLGALEQNGKGFDVGFRIEFPSKDSVSKLRQLGADAKFITKNTRTFCLNSPGHIYRYDYDDISIPGGVVADSEEEKANFGVLTRVLNKQALPSIMQAIRENGLGNFTLKYDTLYTTLARIYPLDIAQEQIEFIKKLQTEGLINLPDDADFHIPLIDWYWKTYGLANSHRTSVSNIYVAGDIAGHARGLLQAIISGRLCAEESSR</sequence>
<gene>
    <name evidence="1" type="ORF">ACFFLM_11205</name>
</gene>
<dbReference type="EMBL" id="JBHLYR010000032">
    <property type="protein sequence ID" value="MFB9992533.1"/>
    <property type="molecule type" value="Genomic_DNA"/>
</dbReference>
<organism evidence="1 2">
    <name type="scientific">Deinococcus oregonensis</name>
    <dbReference type="NCBI Taxonomy" id="1805970"/>
    <lineage>
        <taxon>Bacteria</taxon>
        <taxon>Thermotogati</taxon>
        <taxon>Deinococcota</taxon>
        <taxon>Deinococci</taxon>
        <taxon>Deinococcales</taxon>
        <taxon>Deinococcaceae</taxon>
        <taxon>Deinococcus</taxon>
    </lineage>
</organism>
<dbReference type="PRINTS" id="PR00368">
    <property type="entry name" value="FADPNR"/>
</dbReference>
<evidence type="ECO:0000313" key="2">
    <source>
        <dbReference type="Proteomes" id="UP001589733"/>
    </source>
</evidence>
<proteinExistence type="predicted"/>
<keyword evidence="2" id="KW-1185">Reference proteome</keyword>
<protein>
    <submittedName>
        <fullName evidence="1">Uncharacterized protein</fullName>
    </submittedName>
</protein>
<dbReference type="Gene3D" id="3.50.50.60">
    <property type="entry name" value="FAD/NAD(P)-binding domain"/>
    <property type="match status" value="1"/>
</dbReference>
<comment type="caution">
    <text evidence="1">The sequence shown here is derived from an EMBL/GenBank/DDBJ whole genome shotgun (WGS) entry which is preliminary data.</text>
</comment>
<dbReference type="SUPFAM" id="SSF51905">
    <property type="entry name" value="FAD/NAD(P)-binding domain"/>
    <property type="match status" value="1"/>
</dbReference>
<dbReference type="InterPro" id="IPR036188">
    <property type="entry name" value="FAD/NAD-bd_sf"/>
</dbReference>
<dbReference type="RefSeq" id="WP_380009621.1">
    <property type="nucleotide sequence ID" value="NZ_JBHLYR010000032.1"/>
</dbReference>